<comment type="caution">
    <text evidence="1">The sequence shown here is derived from an EMBL/GenBank/DDBJ whole genome shotgun (WGS) entry which is preliminary data.</text>
</comment>
<dbReference type="AlphaFoldDB" id="A0A0C2MTA2"/>
<protein>
    <submittedName>
        <fullName evidence="1">Uncharacterized protein</fullName>
    </submittedName>
</protein>
<name>A0A0C2MTA2_THEKT</name>
<gene>
    <name evidence="1" type="ORF">RF11_14849</name>
</gene>
<accession>A0A0C2MTA2</accession>
<organism evidence="1 2">
    <name type="scientific">Thelohanellus kitauei</name>
    <name type="common">Myxosporean</name>
    <dbReference type="NCBI Taxonomy" id="669202"/>
    <lineage>
        <taxon>Eukaryota</taxon>
        <taxon>Metazoa</taxon>
        <taxon>Cnidaria</taxon>
        <taxon>Myxozoa</taxon>
        <taxon>Myxosporea</taxon>
        <taxon>Bivalvulida</taxon>
        <taxon>Platysporina</taxon>
        <taxon>Myxobolidae</taxon>
        <taxon>Thelohanellus</taxon>
    </lineage>
</organism>
<dbReference type="EMBL" id="JWZT01002036">
    <property type="protein sequence ID" value="KII70531.1"/>
    <property type="molecule type" value="Genomic_DNA"/>
</dbReference>
<keyword evidence="2" id="KW-1185">Reference proteome</keyword>
<evidence type="ECO:0000313" key="1">
    <source>
        <dbReference type="EMBL" id="KII70531.1"/>
    </source>
</evidence>
<evidence type="ECO:0000313" key="2">
    <source>
        <dbReference type="Proteomes" id="UP000031668"/>
    </source>
</evidence>
<sequence>MGIQGASAPSNAHKRIFNGARVISQSYQSEETTDALDKLTPSSNLFKVLMIWSLRTSAKWETTGSMMGRAFPGSDLHALRIGKWGLVSNSMDHVAYGSMSVTLFSAVPGLSAPRKI</sequence>
<dbReference type="Proteomes" id="UP000031668">
    <property type="component" value="Unassembled WGS sequence"/>
</dbReference>
<reference evidence="1 2" key="1">
    <citation type="journal article" date="2014" name="Genome Biol. Evol.">
        <title>The genome of the myxosporean Thelohanellus kitauei shows adaptations to nutrient acquisition within its fish host.</title>
        <authorList>
            <person name="Yang Y."/>
            <person name="Xiong J."/>
            <person name="Zhou Z."/>
            <person name="Huo F."/>
            <person name="Miao W."/>
            <person name="Ran C."/>
            <person name="Liu Y."/>
            <person name="Zhang J."/>
            <person name="Feng J."/>
            <person name="Wang M."/>
            <person name="Wang M."/>
            <person name="Wang L."/>
            <person name="Yao B."/>
        </authorList>
    </citation>
    <scope>NUCLEOTIDE SEQUENCE [LARGE SCALE GENOMIC DNA]</scope>
    <source>
        <strain evidence="1">Wuqing</strain>
    </source>
</reference>
<proteinExistence type="predicted"/>